<sequence>MPQKRNPNPMELVHGKSGSVIGGLITLLTVCKGLPHAYNRDLQLVSLICLDTVLRCVCGLQQTLNFSYLALVYSKAGGFDVGLVLVQDWYQWCLTQMQTQLTTSLTCWFDRAEPQVCSRFSNCRMQVHDELLQVMSCLVGSLTSWIGCKYQVMVMLQYNGYDMNLIL</sequence>
<dbReference type="AlphaFoldDB" id="A0A9D4WCM4"/>
<dbReference type="EMBL" id="JAMSHJ010000006">
    <property type="protein sequence ID" value="KAI5399107.1"/>
    <property type="molecule type" value="Genomic_DNA"/>
</dbReference>
<dbReference type="InterPro" id="IPR009049">
    <property type="entry name" value="Argininosuccinate_lyase"/>
</dbReference>
<dbReference type="Gene3D" id="1.20.200.10">
    <property type="entry name" value="Fumarase/aspartase (Central domain)"/>
    <property type="match status" value="1"/>
</dbReference>
<dbReference type="PANTHER" id="PTHR43814">
    <property type="entry name" value="ARGININOSUCCINATE LYASE"/>
    <property type="match status" value="1"/>
</dbReference>
<proteinExistence type="predicted"/>
<accession>A0A9D4WCM4</accession>
<name>A0A9D4WCM4_PEA</name>
<dbReference type="SUPFAM" id="SSF48557">
    <property type="entry name" value="L-aspartase-like"/>
    <property type="match status" value="1"/>
</dbReference>
<dbReference type="Gramene" id="Psat06G0447100-T1">
    <property type="protein sequence ID" value="KAI5399107.1"/>
    <property type="gene ID" value="KIW84_064471"/>
</dbReference>
<evidence type="ECO:0000313" key="1">
    <source>
        <dbReference type="EMBL" id="KAI5399107.1"/>
    </source>
</evidence>
<evidence type="ECO:0000313" key="2">
    <source>
        <dbReference type="Proteomes" id="UP001058974"/>
    </source>
</evidence>
<dbReference type="Proteomes" id="UP001058974">
    <property type="component" value="Chromosome 6"/>
</dbReference>
<dbReference type="InterPro" id="IPR008948">
    <property type="entry name" value="L-Aspartase-like"/>
</dbReference>
<dbReference type="GO" id="GO:0004056">
    <property type="term" value="F:argininosuccinate lyase activity"/>
    <property type="evidence" value="ECO:0007669"/>
    <property type="project" value="InterPro"/>
</dbReference>
<protein>
    <submittedName>
        <fullName evidence="1">Uncharacterized protein</fullName>
    </submittedName>
</protein>
<organism evidence="1 2">
    <name type="scientific">Pisum sativum</name>
    <name type="common">Garden pea</name>
    <name type="synonym">Lathyrus oleraceus</name>
    <dbReference type="NCBI Taxonomy" id="3888"/>
    <lineage>
        <taxon>Eukaryota</taxon>
        <taxon>Viridiplantae</taxon>
        <taxon>Streptophyta</taxon>
        <taxon>Embryophyta</taxon>
        <taxon>Tracheophyta</taxon>
        <taxon>Spermatophyta</taxon>
        <taxon>Magnoliopsida</taxon>
        <taxon>eudicotyledons</taxon>
        <taxon>Gunneridae</taxon>
        <taxon>Pentapetalae</taxon>
        <taxon>rosids</taxon>
        <taxon>fabids</taxon>
        <taxon>Fabales</taxon>
        <taxon>Fabaceae</taxon>
        <taxon>Papilionoideae</taxon>
        <taxon>50 kb inversion clade</taxon>
        <taxon>NPAAA clade</taxon>
        <taxon>Hologalegina</taxon>
        <taxon>IRL clade</taxon>
        <taxon>Fabeae</taxon>
        <taxon>Lathyrus</taxon>
    </lineage>
</organism>
<dbReference type="GO" id="GO:0005829">
    <property type="term" value="C:cytosol"/>
    <property type="evidence" value="ECO:0007669"/>
    <property type="project" value="TreeGrafter"/>
</dbReference>
<dbReference type="GO" id="GO:0042450">
    <property type="term" value="P:L-arginine biosynthetic process via ornithine"/>
    <property type="evidence" value="ECO:0007669"/>
    <property type="project" value="InterPro"/>
</dbReference>
<comment type="caution">
    <text evidence="1">The sequence shown here is derived from an EMBL/GenBank/DDBJ whole genome shotgun (WGS) entry which is preliminary data.</text>
</comment>
<gene>
    <name evidence="1" type="ORF">KIW84_064471</name>
</gene>
<reference evidence="1 2" key="1">
    <citation type="journal article" date="2022" name="Nat. Genet.">
        <title>Improved pea reference genome and pan-genome highlight genomic features and evolutionary characteristics.</title>
        <authorList>
            <person name="Yang T."/>
            <person name="Liu R."/>
            <person name="Luo Y."/>
            <person name="Hu S."/>
            <person name="Wang D."/>
            <person name="Wang C."/>
            <person name="Pandey M.K."/>
            <person name="Ge S."/>
            <person name="Xu Q."/>
            <person name="Li N."/>
            <person name="Li G."/>
            <person name="Huang Y."/>
            <person name="Saxena R.K."/>
            <person name="Ji Y."/>
            <person name="Li M."/>
            <person name="Yan X."/>
            <person name="He Y."/>
            <person name="Liu Y."/>
            <person name="Wang X."/>
            <person name="Xiang C."/>
            <person name="Varshney R.K."/>
            <person name="Ding H."/>
            <person name="Gao S."/>
            <person name="Zong X."/>
        </authorList>
    </citation>
    <scope>NUCLEOTIDE SEQUENCE [LARGE SCALE GENOMIC DNA]</scope>
    <source>
        <strain evidence="1 2">cv. Zhongwan 6</strain>
    </source>
</reference>
<dbReference type="PANTHER" id="PTHR43814:SF1">
    <property type="entry name" value="ARGININOSUCCINATE LYASE"/>
    <property type="match status" value="1"/>
</dbReference>
<keyword evidence="2" id="KW-1185">Reference proteome</keyword>